<organism evidence="3 4">
    <name type="scientific">Streblomastix strix</name>
    <dbReference type="NCBI Taxonomy" id="222440"/>
    <lineage>
        <taxon>Eukaryota</taxon>
        <taxon>Metamonada</taxon>
        <taxon>Preaxostyla</taxon>
        <taxon>Oxymonadida</taxon>
        <taxon>Streblomastigidae</taxon>
        <taxon>Streblomastix</taxon>
    </lineage>
</organism>
<keyword evidence="1" id="KW-1133">Transmembrane helix</keyword>
<keyword evidence="1" id="KW-0472">Membrane</keyword>
<name>A0A5J4WT87_9EUKA</name>
<feature type="signal peptide" evidence="2">
    <location>
        <begin position="1"/>
        <end position="15"/>
    </location>
</feature>
<keyword evidence="2" id="KW-0732">Signal</keyword>
<evidence type="ECO:0000313" key="4">
    <source>
        <dbReference type="Proteomes" id="UP000324800"/>
    </source>
</evidence>
<comment type="caution">
    <text evidence="3">The sequence shown here is derived from an EMBL/GenBank/DDBJ whole genome shotgun (WGS) entry which is preliminary data.</text>
</comment>
<dbReference type="InterPro" id="IPR011050">
    <property type="entry name" value="Pectin_lyase_fold/virulence"/>
</dbReference>
<evidence type="ECO:0000256" key="2">
    <source>
        <dbReference type="SAM" id="SignalP"/>
    </source>
</evidence>
<dbReference type="AlphaFoldDB" id="A0A5J4WT87"/>
<evidence type="ECO:0000256" key="1">
    <source>
        <dbReference type="SAM" id="Phobius"/>
    </source>
</evidence>
<evidence type="ECO:0000313" key="3">
    <source>
        <dbReference type="EMBL" id="KAA6397746.1"/>
    </source>
</evidence>
<sequence length="505" mass="56817">MIILIGLIFIHITNAATPQLKTQQLSDHSADSDLIATSQLLQQQQFASSFTPSNQKPSNFTCLFNVSQSGLANFRSVAEALNQTCNETDGYEINLLDSEHIESLEINKNSSIIIKGNNKVQTIWHLDSPHRQLINLNFGNLTLENIDFQFVVLSKWYSMIQPSYYLISVGSDPFNSPQLTIKLCKFHSLSHSYKYLIHQIRIRCVDNLQIIDTVFSGIGTEEVSYISLLQVNSFKNLYLKNCTFQNASINTTTEPVFLNGIDEVISASILDCQFINITTNNENCHSALALFCIRNIKTIITGNKFTNCKSVNSGSGALSIYDYEFENQPDEFVINNNTFTNNTGINSGAIFFLTINNQSKYSFNFNTFVSNRNNQTDMHGQDVFLIIYDPPLSWTIDNITVIMSSIFNGSVSDALNNSVFFKVRLYNYTDYSGGIILHYQPAPQPQKKRMSAWAVIGIIVFSVLVLINVLLVVVTIGLVLKNRQKYEGNIAEHSPLLINSQFQSQ</sequence>
<evidence type="ECO:0008006" key="5">
    <source>
        <dbReference type="Google" id="ProtNLM"/>
    </source>
</evidence>
<protein>
    <recommendedName>
        <fullName evidence="5">Right handed beta helix domain-containing protein</fullName>
    </recommendedName>
</protein>
<gene>
    <name evidence="3" type="ORF">EZS28_006724</name>
</gene>
<keyword evidence="1" id="KW-0812">Transmembrane</keyword>
<feature type="transmembrane region" description="Helical" evidence="1">
    <location>
        <begin position="452"/>
        <end position="480"/>
    </location>
</feature>
<dbReference type="Proteomes" id="UP000324800">
    <property type="component" value="Unassembled WGS sequence"/>
</dbReference>
<feature type="chain" id="PRO_5023908344" description="Right handed beta helix domain-containing protein" evidence="2">
    <location>
        <begin position="16"/>
        <end position="505"/>
    </location>
</feature>
<proteinExistence type="predicted"/>
<dbReference type="SUPFAM" id="SSF51126">
    <property type="entry name" value="Pectin lyase-like"/>
    <property type="match status" value="1"/>
</dbReference>
<dbReference type="EMBL" id="SNRW01001111">
    <property type="protein sequence ID" value="KAA6397746.1"/>
    <property type="molecule type" value="Genomic_DNA"/>
</dbReference>
<accession>A0A5J4WT87</accession>
<reference evidence="3 4" key="1">
    <citation type="submission" date="2019-03" db="EMBL/GenBank/DDBJ databases">
        <title>Single cell metagenomics reveals metabolic interactions within the superorganism composed of flagellate Streblomastix strix and complex community of Bacteroidetes bacteria on its surface.</title>
        <authorList>
            <person name="Treitli S.C."/>
            <person name="Kolisko M."/>
            <person name="Husnik F."/>
            <person name="Keeling P."/>
            <person name="Hampl V."/>
        </authorList>
    </citation>
    <scope>NUCLEOTIDE SEQUENCE [LARGE SCALE GENOMIC DNA]</scope>
    <source>
        <strain evidence="3">ST1C</strain>
    </source>
</reference>